<name>A0A0D0B4I1_9AGAR</name>
<evidence type="ECO:0000313" key="3">
    <source>
        <dbReference type="Proteomes" id="UP000053593"/>
    </source>
</evidence>
<dbReference type="Gene3D" id="1.10.238.10">
    <property type="entry name" value="EF-hand"/>
    <property type="match status" value="1"/>
</dbReference>
<dbReference type="HOGENOM" id="CLU_1806376_0_0_1"/>
<organism evidence="2 3">
    <name type="scientific">Collybiopsis luxurians FD-317 M1</name>
    <dbReference type="NCBI Taxonomy" id="944289"/>
    <lineage>
        <taxon>Eukaryota</taxon>
        <taxon>Fungi</taxon>
        <taxon>Dikarya</taxon>
        <taxon>Basidiomycota</taxon>
        <taxon>Agaricomycotina</taxon>
        <taxon>Agaricomycetes</taxon>
        <taxon>Agaricomycetidae</taxon>
        <taxon>Agaricales</taxon>
        <taxon>Marasmiineae</taxon>
        <taxon>Omphalotaceae</taxon>
        <taxon>Collybiopsis</taxon>
        <taxon>Collybiopsis luxurians</taxon>
    </lineage>
</organism>
<evidence type="ECO:0000256" key="1">
    <source>
        <dbReference type="SAM" id="MobiDB-lite"/>
    </source>
</evidence>
<dbReference type="OrthoDB" id="10045710at2759"/>
<feature type="compositionally biased region" description="Polar residues" evidence="1">
    <location>
        <begin position="63"/>
        <end position="77"/>
    </location>
</feature>
<gene>
    <name evidence="2" type="ORF">GYMLUDRAFT_171186</name>
</gene>
<proteinExistence type="predicted"/>
<dbReference type="Proteomes" id="UP000053593">
    <property type="component" value="Unassembled WGS sequence"/>
</dbReference>
<dbReference type="AlphaFoldDB" id="A0A0D0B4I1"/>
<sequence>MVRVIWNKSRLGKEKLSAVWLESDPFHTGSLDKEAFVKGMWRIDAELRREELDKSARAKRTGSVRSIASSSQGSLRNRASAGSLRRTPIPPLSSLPMDPAPLIQTDVASLPPPLPVRKPTMGTGLGTGPMKMDLGTDEVDLLL</sequence>
<evidence type="ECO:0000313" key="2">
    <source>
        <dbReference type="EMBL" id="KIK58205.1"/>
    </source>
</evidence>
<dbReference type="EMBL" id="KN834786">
    <property type="protein sequence ID" value="KIK58205.1"/>
    <property type="molecule type" value="Genomic_DNA"/>
</dbReference>
<evidence type="ECO:0008006" key="4">
    <source>
        <dbReference type="Google" id="ProtNLM"/>
    </source>
</evidence>
<accession>A0A0D0B4I1</accession>
<feature type="region of interest" description="Disordered" evidence="1">
    <location>
        <begin position="53"/>
        <end position="132"/>
    </location>
</feature>
<protein>
    <recommendedName>
        <fullName evidence="4">EH domain-containing protein</fullName>
    </recommendedName>
</protein>
<reference evidence="2 3" key="1">
    <citation type="submission" date="2014-04" db="EMBL/GenBank/DDBJ databases">
        <title>Evolutionary Origins and Diversification of the Mycorrhizal Mutualists.</title>
        <authorList>
            <consortium name="DOE Joint Genome Institute"/>
            <consortium name="Mycorrhizal Genomics Consortium"/>
            <person name="Kohler A."/>
            <person name="Kuo A."/>
            <person name="Nagy L.G."/>
            <person name="Floudas D."/>
            <person name="Copeland A."/>
            <person name="Barry K.W."/>
            <person name="Cichocki N."/>
            <person name="Veneault-Fourrey C."/>
            <person name="LaButti K."/>
            <person name="Lindquist E.A."/>
            <person name="Lipzen A."/>
            <person name="Lundell T."/>
            <person name="Morin E."/>
            <person name="Murat C."/>
            <person name="Riley R."/>
            <person name="Ohm R."/>
            <person name="Sun H."/>
            <person name="Tunlid A."/>
            <person name="Henrissat B."/>
            <person name="Grigoriev I.V."/>
            <person name="Hibbett D.S."/>
            <person name="Martin F."/>
        </authorList>
    </citation>
    <scope>NUCLEOTIDE SEQUENCE [LARGE SCALE GENOMIC DNA]</scope>
    <source>
        <strain evidence="2 3">FD-317 M1</strain>
    </source>
</reference>
<keyword evidence="3" id="KW-1185">Reference proteome</keyword>
<feature type="compositionally biased region" description="Low complexity" evidence="1">
    <location>
        <begin position="118"/>
        <end position="132"/>
    </location>
</feature>